<gene>
    <name evidence="2" type="ORF">TTHERM_00189000</name>
</gene>
<proteinExistence type="predicted"/>
<evidence type="ECO:0000313" key="2">
    <source>
        <dbReference type="EMBL" id="EAR96331.1"/>
    </source>
</evidence>
<dbReference type="GeneID" id="7830835"/>
<dbReference type="InParanoid" id="I7M7Z7"/>
<evidence type="ECO:0000313" key="3">
    <source>
        <dbReference type="Proteomes" id="UP000009168"/>
    </source>
</evidence>
<protein>
    <submittedName>
        <fullName evidence="2">Uncharacterized protein</fullName>
    </submittedName>
</protein>
<evidence type="ECO:0000256" key="1">
    <source>
        <dbReference type="SAM" id="MobiDB-lite"/>
    </source>
</evidence>
<dbReference type="HOGENOM" id="CLU_1829253_0_0_1"/>
<feature type="region of interest" description="Disordered" evidence="1">
    <location>
        <begin position="40"/>
        <end position="59"/>
    </location>
</feature>
<feature type="compositionally biased region" description="Low complexity" evidence="1">
    <location>
        <begin position="42"/>
        <end position="57"/>
    </location>
</feature>
<dbReference type="KEGG" id="tet:TTHERM_00189000"/>
<dbReference type="RefSeq" id="XP_001016576.1">
    <property type="nucleotide sequence ID" value="XM_001016576.1"/>
</dbReference>
<reference evidence="3" key="1">
    <citation type="journal article" date="2006" name="PLoS Biol.">
        <title>Macronuclear genome sequence of the ciliate Tetrahymena thermophila, a model eukaryote.</title>
        <authorList>
            <person name="Eisen J.A."/>
            <person name="Coyne R.S."/>
            <person name="Wu M."/>
            <person name="Wu D."/>
            <person name="Thiagarajan M."/>
            <person name="Wortman J.R."/>
            <person name="Badger J.H."/>
            <person name="Ren Q."/>
            <person name="Amedeo P."/>
            <person name="Jones K.M."/>
            <person name="Tallon L.J."/>
            <person name="Delcher A.L."/>
            <person name="Salzberg S.L."/>
            <person name="Silva J.C."/>
            <person name="Haas B.J."/>
            <person name="Majoros W.H."/>
            <person name="Farzad M."/>
            <person name="Carlton J.M."/>
            <person name="Smith R.K. Jr."/>
            <person name="Garg J."/>
            <person name="Pearlman R.E."/>
            <person name="Karrer K.M."/>
            <person name="Sun L."/>
            <person name="Manning G."/>
            <person name="Elde N.C."/>
            <person name="Turkewitz A.P."/>
            <person name="Asai D.J."/>
            <person name="Wilkes D.E."/>
            <person name="Wang Y."/>
            <person name="Cai H."/>
            <person name="Collins K."/>
            <person name="Stewart B.A."/>
            <person name="Lee S.R."/>
            <person name="Wilamowska K."/>
            <person name="Weinberg Z."/>
            <person name="Ruzzo W.L."/>
            <person name="Wloga D."/>
            <person name="Gaertig J."/>
            <person name="Frankel J."/>
            <person name="Tsao C.-C."/>
            <person name="Gorovsky M.A."/>
            <person name="Keeling P.J."/>
            <person name="Waller R.F."/>
            <person name="Patron N.J."/>
            <person name="Cherry J.M."/>
            <person name="Stover N.A."/>
            <person name="Krieger C.J."/>
            <person name="del Toro C."/>
            <person name="Ryder H.F."/>
            <person name="Williamson S.C."/>
            <person name="Barbeau R.A."/>
            <person name="Hamilton E.P."/>
            <person name="Orias E."/>
        </authorList>
    </citation>
    <scope>NUCLEOTIDE SEQUENCE [LARGE SCALE GENOMIC DNA]</scope>
    <source>
        <strain evidence="3">SB210</strain>
    </source>
</reference>
<dbReference type="Proteomes" id="UP000009168">
    <property type="component" value="Unassembled WGS sequence"/>
</dbReference>
<organism evidence="2 3">
    <name type="scientific">Tetrahymena thermophila (strain SB210)</name>
    <dbReference type="NCBI Taxonomy" id="312017"/>
    <lineage>
        <taxon>Eukaryota</taxon>
        <taxon>Sar</taxon>
        <taxon>Alveolata</taxon>
        <taxon>Ciliophora</taxon>
        <taxon>Intramacronucleata</taxon>
        <taxon>Oligohymenophorea</taxon>
        <taxon>Hymenostomatida</taxon>
        <taxon>Tetrahymenina</taxon>
        <taxon>Tetrahymenidae</taxon>
        <taxon>Tetrahymena</taxon>
    </lineage>
</organism>
<name>I7M7Z7_TETTS</name>
<keyword evidence="3" id="KW-1185">Reference proteome</keyword>
<dbReference type="AlphaFoldDB" id="I7M7Z7"/>
<sequence length="141" mass="16599">MGCTLCVDSNKSEQAQNYSTSKRSYEISLYSLGFLEQIGTPTQTQKSQDSSSSIQDSFLDEYQSSSFENMQIPRRQNQIQQRQMQIISSNNNNSNQFNQPTEDLYEHYKIENKDQDIYSDRFNFSGNYYERQYIQNDQSEL</sequence>
<accession>I7M7Z7</accession>
<dbReference type="EMBL" id="GG662693">
    <property type="protein sequence ID" value="EAR96331.1"/>
    <property type="molecule type" value="Genomic_DNA"/>
</dbReference>